<dbReference type="InterPro" id="IPR050735">
    <property type="entry name" value="Kininogen_Fetuin_HRG"/>
</dbReference>
<dbReference type="InterPro" id="IPR025764">
    <property type="entry name" value="Cystatin_Fetuin_B"/>
</dbReference>
<keyword evidence="4" id="KW-0677">Repeat</keyword>
<evidence type="ECO:0000256" key="5">
    <source>
        <dbReference type="ARBA" id="ARBA00023157"/>
    </source>
</evidence>
<accession>A0A803SKU6</accession>
<dbReference type="InterPro" id="IPR046350">
    <property type="entry name" value="Cystatin_sf"/>
</dbReference>
<dbReference type="PANTHER" id="PTHR13814:SF10">
    <property type="entry name" value="FETUIN-B"/>
    <property type="match status" value="1"/>
</dbReference>
<dbReference type="InParanoid" id="A0A803SKU6"/>
<evidence type="ECO:0000313" key="10">
    <source>
        <dbReference type="Ensembl" id="ENSACAP00000023586.1"/>
    </source>
</evidence>
<dbReference type="SUPFAM" id="SSF54403">
    <property type="entry name" value="Cystatin/monellin"/>
    <property type="match status" value="2"/>
</dbReference>
<feature type="domain" description="Cystatin fetuin-B-type" evidence="9">
    <location>
        <begin position="20"/>
        <end position="134"/>
    </location>
</feature>
<dbReference type="PANTHER" id="PTHR13814">
    <property type="entry name" value="FETUIN"/>
    <property type="match status" value="1"/>
</dbReference>
<reference evidence="10" key="2">
    <citation type="submission" date="2025-08" db="UniProtKB">
        <authorList>
            <consortium name="Ensembl"/>
        </authorList>
    </citation>
    <scope>IDENTIFICATION</scope>
</reference>
<gene>
    <name evidence="10" type="primary">FETUB</name>
</gene>
<dbReference type="GO" id="GO:0007339">
    <property type="term" value="P:binding of sperm to zona pellucida"/>
    <property type="evidence" value="ECO:0000318"/>
    <property type="project" value="GO_Central"/>
</dbReference>
<evidence type="ECO:0000256" key="1">
    <source>
        <dbReference type="ARBA" id="ARBA00004613"/>
    </source>
</evidence>
<dbReference type="CDD" id="cd00042">
    <property type="entry name" value="CY"/>
    <property type="match status" value="2"/>
</dbReference>
<dbReference type="PROSITE" id="PS51530">
    <property type="entry name" value="CYSTATIN_FETUIN_B"/>
    <property type="match status" value="2"/>
</dbReference>
<evidence type="ECO:0000256" key="7">
    <source>
        <dbReference type="SAM" id="MobiDB-lite"/>
    </source>
</evidence>
<dbReference type="KEGG" id="acs:100562640"/>
<dbReference type="GO" id="GO:0005615">
    <property type="term" value="C:extracellular space"/>
    <property type="evidence" value="ECO:0007669"/>
    <property type="project" value="InterPro"/>
</dbReference>
<dbReference type="GO" id="GO:0004869">
    <property type="term" value="F:cysteine-type endopeptidase inhibitor activity"/>
    <property type="evidence" value="ECO:0007669"/>
    <property type="project" value="InterPro"/>
</dbReference>
<sequence length="499" mass="55266">MALPILFVLGLQVFCCLARPPPPFQLNSPACNSSVVEDIAEEALNKLNKHRKEGYVLGLQRIFDAREMPQGPRGGSLFYLTLDVLETECHVLSRKSWKNCTFRQPHETVYGQCKVIVQANKNKEFGCLYNYDCTLRTIPAVTFAKICPDCPVAGDVTEARFQEAASESLLKFNTEANHRHYFAILNVTKATSQWVVGPSNFVEFTIQETSCLKSEPASDISKCPLLPSKTAVTGLCKGSVVESRIENRKFITVTCTLFHPQAQEGGEQQSGLQPGRDGHHADRESHEDGHHDHGRKKGDHHRHGDGHSQDRDHGHRHRDRDGHHHPDRDGQRHPDRDGQRHPDRDDHPHHHGDHGRHHSDHSRDHQDLSCDKDHLKTVGHVVILPPSNEHVSLHSLPETGAESLDGKPVPPQVQQPPQLPKSQLPGSPSHPEEGSHPPQKPAGRPGLTKPMGSNIPPYPPGFSGSPTCPGESKENIIGLELPQRPVVKTPPGGTQSQTE</sequence>
<evidence type="ECO:0000256" key="6">
    <source>
        <dbReference type="ARBA" id="ARBA00023180"/>
    </source>
</evidence>
<keyword evidence="3 8" id="KW-0732">Signal</keyword>
<name>A0A803SKU6_ANOCA</name>
<dbReference type="AlphaFoldDB" id="A0A803SKU6"/>
<dbReference type="InterPro" id="IPR000010">
    <property type="entry name" value="Cystatin_dom"/>
</dbReference>
<evidence type="ECO:0000259" key="9">
    <source>
        <dbReference type="PROSITE" id="PS51530"/>
    </source>
</evidence>
<dbReference type="GO" id="GO:0005576">
    <property type="term" value="C:extracellular region"/>
    <property type="evidence" value="ECO:0000318"/>
    <property type="project" value="GO_Central"/>
</dbReference>
<dbReference type="Pfam" id="PF00031">
    <property type="entry name" value="Cystatin"/>
    <property type="match status" value="2"/>
</dbReference>
<reference evidence="10" key="1">
    <citation type="submission" date="2009-12" db="EMBL/GenBank/DDBJ databases">
        <title>The Genome Sequence of Anolis carolinensis (Green Anole Lizard).</title>
        <authorList>
            <consortium name="The Genome Sequencing Platform"/>
            <person name="Di Palma F."/>
            <person name="Alfoldi J."/>
            <person name="Heiman D."/>
            <person name="Young S."/>
            <person name="Grabherr M."/>
            <person name="Johnson J."/>
            <person name="Lander E.S."/>
            <person name="Lindblad-Toh K."/>
        </authorList>
    </citation>
    <scope>NUCLEOTIDE SEQUENCE [LARGE SCALE GENOMIC DNA]</scope>
    <source>
        <strain evidence="10">JBL SC #1</strain>
    </source>
</reference>
<protein>
    <submittedName>
        <fullName evidence="10">Fetuin B</fullName>
    </submittedName>
</protein>
<dbReference type="Proteomes" id="UP000001646">
    <property type="component" value="Unplaced"/>
</dbReference>
<dbReference type="GO" id="GO:0008191">
    <property type="term" value="F:metalloendopeptidase inhibitor activity"/>
    <property type="evidence" value="ECO:0000318"/>
    <property type="project" value="GO_Central"/>
</dbReference>
<feature type="signal peptide" evidence="8">
    <location>
        <begin position="1"/>
        <end position="18"/>
    </location>
</feature>
<feature type="compositionally biased region" description="Basic residues" evidence="7">
    <location>
        <begin position="292"/>
        <end position="304"/>
    </location>
</feature>
<dbReference type="PROSITE" id="PS01255">
    <property type="entry name" value="FETUIN_2"/>
    <property type="match status" value="1"/>
</dbReference>
<feature type="compositionally biased region" description="Basic and acidic residues" evidence="7">
    <location>
        <begin position="305"/>
        <end position="348"/>
    </location>
</feature>
<dbReference type="SMART" id="SM00043">
    <property type="entry name" value="CY"/>
    <property type="match status" value="2"/>
</dbReference>
<organism evidence="10 11">
    <name type="scientific">Anolis carolinensis</name>
    <name type="common">Green anole</name>
    <name type="synonym">American chameleon</name>
    <dbReference type="NCBI Taxonomy" id="28377"/>
    <lineage>
        <taxon>Eukaryota</taxon>
        <taxon>Metazoa</taxon>
        <taxon>Chordata</taxon>
        <taxon>Craniata</taxon>
        <taxon>Vertebrata</taxon>
        <taxon>Euteleostomi</taxon>
        <taxon>Lepidosauria</taxon>
        <taxon>Squamata</taxon>
        <taxon>Bifurcata</taxon>
        <taxon>Unidentata</taxon>
        <taxon>Episquamata</taxon>
        <taxon>Toxicofera</taxon>
        <taxon>Iguania</taxon>
        <taxon>Dactyloidae</taxon>
        <taxon>Anolis</taxon>
    </lineage>
</organism>
<dbReference type="RefSeq" id="XP_003225748.1">
    <property type="nucleotide sequence ID" value="XM_003225700.4"/>
</dbReference>
<keyword evidence="5" id="KW-1015">Disulfide bond</keyword>
<evidence type="ECO:0000256" key="8">
    <source>
        <dbReference type="SAM" id="SignalP"/>
    </source>
</evidence>
<dbReference type="InterPro" id="IPR001363">
    <property type="entry name" value="Prot_inh_fetuin_CS"/>
</dbReference>
<comment type="subcellular location">
    <subcellularLocation>
        <location evidence="1">Secreted</location>
    </subcellularLocation>
</comment>
<feature type="chain" id="PRO_5032493244" evidence="8">
    <location>
        <begin position="19"/>
        <end position="499"/>
    </location>
</feature>
<dbReference type="GeneID" id="100562640"/>
<keyword evidence="11" id="KW-1185">Reference proteome</keyword>
<evidence type="ECO:0000256" key="4">
    <source>
        <dbReference type="ARBA" id="ARBA00022737"/>
    </source>
</evidence>
<feature type="domain" description="Cystatin fetuin-B-type" evidence="9">
    <location>
        <begin position="145"/>
        <end position="256"/>
    </location>
</feature>
<dbReference type="GeneTree" id="ENSGT00950000182930"/>
<feature type="compositionally biased region" description="Low complexity" evidence="7">
    <location>
        <begin position="420"/>
        <end position="429"/>
    </location>
</feature>
<evidence type="ECO:0000313" key="11">
    <source>
        <dbReference type="Proteomes" id="UP000001646"/>
    </source>
</evidence>
<evidence type="ECO:0000256" key="2">
    <source>
        <dbReference type="ARBA" id="ARBA00022525"/>
    </source>
</evidence>
<dbReference type="Ensembl" id="ENSACAT00000042408.1">
    <property type="protein sequence ID" value="ENSACAP00000023586.1"/>
    <property type="gene ID" value="ENSACAG00000045114.1"/>
</dbReference>
<dbReference type="CTD" id="26998"/>
<dbReference type="OrthoDB" id="9941887at2759"/>
<dbReference type="GO" id="GO:0060255">
    <property type="term" value="P:regulation of macromolecule metabolic process"/>
    <property type="evidence" value="ECO:0007669"/>
    <property type="project" value="UniProtKB-ARBA"/>
</dbReference>
<feature type="compositionally biased region" description="Pro residues" evidence="7">
    <location>
        <begin position="408"/>
        <end position="419"/>
    </location>
</feature>
<dbReference type="Gene3D" id="3.10.450.10">
    <property type="match status" value="2"/>
</dbReference>
<proteinExistence type="predicted"/>
<feature type="region of interest" description="Disordered" evidence="7">
    <location>
        <begin position="264"/>
        <end position="368"/>
    </location>
</feature>
<feature type="compositionally biased region" description="Basic and acidic residues" evidence="7">
    <location>
        <begin position="276"/>
        <end position="291"/>
    </location>
</feature>
<keyword evidence="2" id="KW-0964">Secreted</keyword>
<evidence type="ECO:0000256" key="3">
    <source>
        <dbReference type="ARBA" id="ARBA00022729"/>
    </source>
</evidence>
<dbReference type="SMR" id="A0A803SKU6"/>
<feature type="compositionally biased region" description="Basic residues" evidence="7">
    <location>
        <begin position="349"/>
        <end position="360"/>
    </location>
</feature>
<feature type="region of interest" description="Disordered" evidence="7">
    <location>
        <begin position="390"/>
        <end position="499"/>
    </location>
</feature>
<keyword evidence="6" id="KW-0325">Glycoprotein</keyword>
<reference evidence="10" key="3">
    <citation type="submission" date="2025-09" db="UniProtKB">
        <authorList>
            <consortium name="Ensembl"/>
        </authorList>
    </citation>
    <scope>IDENTIFICATION</scope>
</reference>
<dbReference type="FunFam" id="3.10.450.10:FF:000005">
    <property type="entry name" value="Histidine-rich glycoprotein"/>
    <property type="match status" value="1"/>
</dbReference>